<organism evidence="3">
    <name type="scientific">Caenorhabditis brenneri</name>
    <name type="common">Nematode worm</name>
    <dbReference type="NCBI Taxonomy" id="135651"/>
    <lineage>
        <taxon>Eukaryota</taxon>
        <taxon>Metazoa</taxon>
        <taxon>Ecdysozoa</taxon>
        <taxon>Nematoda</taxon>
        <taxon>Chromadorea</taxon>
        <taxon>Rhabditida</taxon>
        <taxon>Rhabditina</taxon>
        <taxon>Rhabditomorpha</taxon>
        <taxon>Rhabditoidea</taxon>
        <taxon>Rhabditidae</taxon>
        <taxon>Peloderinae</taxon>
        <taxon>Caenorhabditis</taxon>
    </lineage>
</organism>
<evidence type="ECO:0000313" key="2">
    <source>
        <dbReference type="EMBL" id="EGT35255.1"/>
    </source>
</evidence>
<evidence type="ECO:0000259" key="1">
    <source>
        <dbReference type="Pfam" id="PF07735"/>
    </source>
</evidence>
<name>G0NPI1_CAEBE</name>
<protein>
    <recommendedName>
        <fullName evidence="1">Sdz-33 F-box domain-containing protein</fullName>
    </recommendedName>
</protein>
<dbReference type="OrthoDB" id="361039at2759"/>
<evidence type="ECO:0000313" key="3">
    <source>
        <dbReference type="Proteomes" id="UP000008068"/>
    </source>
</evidence>
<dbReference type="InterPro" id="IPR012885">
    <property type="entry name" value="F-box_Sdz-33"/>
</dbReference>
<keyword evidence="3" id="KW-1185">Reference proteome</keyword>
<dbReference type="HOGENOM" id="CLU_048940_0_0_1"/>
<accession>G0NPI1</accession>
<gene>
    <name evidence="2" type="ORF">CAEBREN_13675</name>
</gene>
<dbReference type="AlphaFoldDB" id="G0NPI1"/>
<proteinExistence type="predicted"/>
<dbReference type="EMBL" id="GL379920">
    <property type="protein sequence ID" value="EGT35255.1"/>
    <property type="molecule type" value="Genomic_DNA"/>
</dbReference>
<dbReference type="PANTHER" id="PTHR21503">
    <property type="entry name" value="F-BOX-CONTAINING HYPOTHETICAL PROTEIN C.ELEGANS"/>
    <property type="match status" value="1"/>
</dbReference>
<sequence length="325" mass="37773">MGVPILKIPLVALEVLLDYFNNIELLQLFLLESRKRVELPEWNFKLYCSMSYDNSYILIHCLRFCIPIYIKTFEDFEKSVGVRKNLVIGESSFPVMIVSNEGVDDFHTFWNGTTHGLITFIDYFKSNLNSPIEELSFAEEDTRAIRTVVNHINSTHTVVKKVRVKSSPPLSEEDFNFVLENVSSIESFFSNLNLSWDFEYYGAIGAKNIFIENGDWFTIQNLLMSTESEVIHVNGSCYSEEELRTFLREWKSGKLPKLKKVKLGIHDKWMNYLDVTRGFDRRIDKCDYSSQNRPVVAIKGQGDFYGIVNPNENRNGWFHMSVYRG</sequence>
<reference evidence="3" key="1">
    <citation type="submission" date="2011-07" db="EMBL/GenBank/DDBJ databases">
        <authorList>
            <consortium name="Caenorhabditis brenneri Sequencing and Analysis Consortium"/>
            <person name="Wilson R.K."/>
        </authorList>
    </citation>
    <scope>NUCLEOTIDE SEQUENCE [LARGE SCALE GENOMIC DNA]</scope>
    <source>
        <strain evidence="3">PB2801</strain>
    </source>
</reference>
<dbReference type="Pfam" id="PF07735">
    <property type="entry name" value="FBA_2"/>
    <property type="match status" value="1"/>
</dbReference>
<dbReference type="PANTHER" id="PTHR21503:SF53">
    <property type="entry name" value="F-BOX ASSOCIATED DOMAIN-CONTAINING PROTEIN-RELATED"/>
    <property type="match status" value="1"/>
</dbReference>
<dbReference type="InParanoid" id="G0NPI1"/>
<dbReference type="Proteomes" id="UP000008068">
    <property type="component" value="Unassembled WGS sequence"/>
</dbReference>
<feature type="domain" description="Sdz-33 F-box" evidence="1">
    <location>
        <begin position="208"/>
        <end position="262"/>
    </location>
</feature>